<name>A0A9P8RS41_9PEZI</name>
<dbReference type="GO" id="GO:0005634">
    <property type="term" value="C:nucleus"/>
    <property type="evidence" value="ECO:0007669"/>
    <property type="project" value="TreeGrafter"/>
</dbReference>
<reference evidence="3" key="1">
    <citation type="submission" date="2021-03" db="EMBL/GenBank/DDBJ databases">
        <title>Comparative genomics and phylogenomic investigation of the class Geoglossomycetes provide insights into ecological specialization and systematics.</title>
        <authorList>
            <person name="Melie T."/>
            <person name="Pirro S."/>
            <person name="Miller A.N."/>
            <person name="Quandt A."/>
        </authorList>
    </citation>
    <scope>NUCLEOTIDE SEQUENCE</scope>
    <source>
        <strain evidence="3">CAQ_001_2017</strain>
    </source>
</reference>
<protein>
    <recommendedName>
        <fullName evidence="2">DUF4211 domain-containing protein</fullName>
    </recommendedName>
</protein>
<evidence type="ECO:0000313" key="3">
    <source>
        <dbReference type="EMBL" id="KAH0562989.1"/>
    </source>
</evidence>
<feature type="compositionally biased region" description="Acidic residues" evidence="1">
    <location>
        <begin position="576"/>
        <end position="586"/>
    </location>
</feature>
<gene>
    <name evidence="3" type="ORF">GP486_002453</name>
</gene>
<evidence type="ECO:0000256" key="1">
    <source>
        <dbReference type="SAM" id="MobiDB-lite"/>
    </source>
</evidence>
<accession>A0A9P8RS41</accession>
<dbReference type="EMBL" id="JAGHQM010000272">
    <property type="protein sequence ID" value="KAH0562989.1"/>
    <property type="molecule type" value="Genomic_DNA"/>
</dbReference>
<feature type="domain" description="DUF4211" evidence="2">
    <location>
        <begin position="432"/>
        <end position="569"/>
    </location>
</feature>
<dbReference type="InterPro" id="IPR025451">
    <property type="entry name" value="DUF4211"/>
</dbReference>
<proteinExistence type="predicted"/>
<feature type="region of interest" description="Disordered" evidence="1">
    <location>
        <begin position="572"/>
        <end position="592"/>
    </location>
</feature>
<dbReference type="Proteomes" id="UP000750711">
    <property type="component" value="Unassembled WGS sequence"/>
</dbReference>
<keyword evidence="4" id="KW-1185">Reference proteome</keyword>
<sequence>QSQLSFPVAAGKGSADKMERTADAGSSDGFATPVKPSVVIYTPSKTQVVPDGRSGHLLTPEPSRRRAAHACEDGRDPANASSSVLTGPRLRRTSRRVLASVQEPKKSRGGTRRGLLGESGGRNASDGLDTSTGPDSLVKPPRSAFVSTGLPDMGPSSDSGEEPEGMESPSQNRRYIPIFGSVGGDAPKGSKLPRGRADRGHTEKLVGKSPVKITVAPPVSRLTRSRVKMEKLALTQGKRGGEEEERVEAHEGSRRLEETPYLKERVIRDGVILTSKLGKRLEEQEEVDEDEDVVVSRSKRRRTRFLGGLTSSDDRGRESEKNGEDQNAVKDTEELKTNRPRTRNRGGAVKPRMTRKQKLLEELKSRRAGLSSAKDAVLSSSSETLETRKRGIYDTETEDEIIFPDDELDEESGTEAIRKSLRGGRNSEYDADFVVSDGEGEIGAPSYGPGRLDIPIQFTHRAYKKVKEYFFDAIEWMVLNKLNPAFDRKDPVYHVAFQRLDSEAATYSSSKFESSIWTQDFKRSLRARPEFYKEFVSSGDWDCEACNRKGHRATYKIQFSGKPYHHESLEEVSFSGDDEGDDDSEHDYDSRGYSLPDTEKIYNVGRVCCLNAETAHALTHWRYHLNQWVVDELHRRGLFEPDAILAREPWNARRRNTYANGIMKQLQQSGEIARLYQDFKNNLNRAGITKPNTWGAE</sequence>
<feature type="region of interest" description="Disordered" evidence="1">
    <location>
        <begin position="306"/>
        <end position="356"/>
    </location>
</feature>
<feature type="region of interest" description="Disordered" evidence="1">
    <location>
        <begin position="1"/>
        <end position="208"/>
    </location>
</feature>
<feature type="compositionally biased region" description="Basic and acidic residues" evidence="1">
    <location>
        <begin position="195"/>
        <end position="206"/>
    </location>
</feature>
<dbReference type="PANTHER" id="PTHR14689:SF0">
    <property type="entry name" value="COILED-COIL DOMAIN-CONTAINING PROTEIN 82"/>
    <property type="match status" value="1"/>
</dbReference>
<organism evidence="3 4">
    <name type="scientific">Trichoglossum hirsutum</name>
    <dbReference type="NCBI Taxonomy" id="265104"/>
    <lineage>
        <taxon>Eukaryota</taxon>
        <taxon>Fungi</taxon>
        <taxon>Dikarya</taxon>
        <taxon>Ascomycota</taxon>
        <taxon>Pezizomycotina</taxon>
        <taxon>Geoglossomycetes</taxon>
        <taxon>Geoglossales</taxon>
        <taxon>Geoglossaceae</taxon>
        <taxon>Trichoglossum</taxon>
    </lineage>
</organism>
<feature type="non-terminal residue" evidence="3">
    <location>
        <position position="697"/>
    </location>
</feature>
<evidence type="ECO:0000313" key="4">
    <source>
        <dbReference type="Proteomes" id="UP000750711"/>
    </source>
</evidence>
<feature type="compositionally biased region" description="Basic and acidic residues" evidence="1">
    <location>
        <begin position="312"/>
        <end position="337"/>
    </location>
</feature>
<feature type="region of interest" description="Disordered" evidence="1">
    <location>
        <begin position="235"/>
        <end position="257"/>
    </location>
</feature>
<evidence type="ECO:0000259" key="2">
    <source>
        <dbReference type="Pfam" id="PF13926"/>
    </source>
</evidence>
<dbReference type="PANTHER" id="PTHR14689">
    <property type="entry name" value="PHORBOL-ESTER_DAG-TYPE DOMAIN-CONTAINING PROTEIN"/>
    <property type="match status" value="1"/>
</dbReference>
<dbReference type="Pfam" id="PF13926">
    <property type="entry name" value="DUF4211"/>
    <property type="match status" value="1"/>
</dbReference>
<feature type="compositionally biased region" description="Basic and acidic residues" evidence="1">
    <location>
        <begin position="247"/>
        <end position="257"/>
    </location>
</feature>
<dbReference type="AlphaFoldDB" id="A0A9P8RS41"/>
<comment type="caution">
    <text evidence="3">The sequence shown here is derived from an EMBL/GenBank/DDBJ whole genome shotgun (WGS) entry which is preliminary data.</text>
</comment>